<organism evidence="3 4">
    <name type="scientific">Zingiber officinale</name>
    <name type="common">Ginger</name>
    <name type="synonym">Amomum zingiber</name>
    <dbReference type="NCBI Taxonomy" id="94328"/>
    <lineage>
        <taxon>Eukaryota</taxon>
        <taxon>Viridiplantae</taxon>
        <taxon>Streptophyta</taxon>
        <taxon>Embryophyta</taxon>
        <taxon>Tracheophyta</taxon>
        <taxon>Spermatophyta</taxon>
        <taxon>Magnoliopsida</taxon>
        <taxon>Liliopsida</taxon>
        <taxon>Zingiberales</taxon>
        <taxon>Zingiberaceae</taxon>
        <taxon>Zingiber</taxon>
    </lineage>
</organism>
<dbReference type="AlphaFoldDB" id="A0A8J5GEE9"/>
<accession>A0A8J5GEE9</accession>
<protein>
    <submittedName>
        <fullName evidence="3">Uncharacterized protein</fullName>
    </submittedName>
</protein>
<evidence type="ECO:0000256" key="1">
    <source>
        <dbReference type="ARBA" id="ARBA00004123"/>
    </source>
</evidence>
<evidence type="ECO:0000313" key="3">
    <source>
        <dbReference type="EMBL" id="KAG6502979.1"/>
    </source>
</evidence>
<keyword evidence="2" id="KW-0539">Nucleus</keyword>
<name>A0A8J5GEE9_ZINOF</name>
<proteinExistence type="predicted"/>
<dbReference type="InterPro" id="IPR051992">
    <property type="entry name" value="OxStress_Response_Reg"/>
</dbReference>
<reference evidence="3 4" key="1">
    <citation type="submission" date="2020-08" db="EMBL/GenBank/DDBJ databases">
        <title>Plant Genome Project.</title>
        <authorList>
            <person name="Zhang R.-G."/>
        </authorList>
    </citation>
    <scope>NUCLEOTIDE SEQUENCE [LARGE SCALE GENOMIC DNA]</scope>
    <source>
        <tissue evidence="3">Rhizome</tissue>
    </source>
</reference>
<dbReference type="GO" id="GO:0006950">
    <property type="term" value="P:response to stress"/>
    <property type="evidence" value="ECO:0007669"/>
    <property type="project" value="UniProtKB-ARBA"/>
</dbReference>
<comment type="subcellular location">
    <subcellularLocation>
        <location evidence="1">Nucleus</location>
    </subcellularLocation>
</comment>
<dbReference type="GO" id="GO:0005634">
    <property type="term" value="C:nucleus"/>
    <property type="evidence" value="ECO:0007669"/>
    <property type="project" value="UniProtKB-SubCell"/>
</dbReference>
<dbReference type="EMBL" id="JACMSC010000010">
    <property type="protein sequence ID" value="KAG6502979.1"/>
    <property type="molecule type" value="Genomic_DNA"/>
</dbReference>
<dbReference type="PANTHER" id="PTHR33172:SF38">
    <property type="entry name" value="GENOME ASSEMBLY, CHROMOSOME: A01"/>
    <property type="match status" value="1"/>
</dbReference>
<evidence type="ECO:0000256" key="2">
    <source>
        <dbReference type="ARBA" id="ARBA00023242"/>
    </source>
</evidence>
<evidence type="ECO:0000313" key="4">
    <source>
        <dbReference type="Proteomes" id="UP000734854"/>
    </source>
</evidence>
<dbReference type="PANTHER" id="PTHR33172">
    <property type="entry name" value="OS08G0516900 PROTEIN"/>
    <property type="match status" value="1"/>
</dbReference>
<dbReference type="Proteomes" id="UP000734854">
    <property type="component" value="Unassembled WGS sequence"/>
</dbReference>
<keyword evidence="4" id="KW-1185">Reference proteome</keyword>
<gene>
    <name evidence="3" type="ORF">ZIOFF_035268</name>
</gene>
<comment type="caution">
    <text evidence="3">The sequence shown here is derived from an EMBL/GenBank/DDBJ whole genome shotgun (WGS) entry which is preliminary data.</text>
</comment>
<sequence length="105" mass="11471">MTMTGGASLLHYTSDDSNFILLSTSSDLVDDVTNSSPSSSSMSSFDLSSLSLEAKLPVKRGLYRFFEGKSKSFRCLPEVRCIEDLAKLVTPSRKRSRHLGSMGSI</sequence>